<name>A0ABS1K0H9_9MICC</name>
<comment type="caution">
    <text evidence="6">The sequence shown here is derived from an EMBL/GenBank/DDBJ whole genome shotgun (WGS) entry which is preliminary data.</text>
</comment>
<dbReference type="GO" id="GO:0004764">
    <property type="term" value="F:shikimate 3-dehydrogenase (NADP+) activity"/>
    <property type="evidence" value="ECO:0007669"/>
    <property type="project" value="UniProtKB-EC"/>
</dbReference>
<evidence type="ECO:0000256" key="2">
    <source>
        <dbReference type="ARBA" id="ARBA00023141"/>
    </source>
</evidence>
<dbReference type="InterPro" id="IPR028939">
    <property type="entry name" value="P5C_Rdtase_cat_N"/>
</dbReference>
<dbReference type="Pfam" id="PF03807">
    <property type="entry name" value="F420_oxidored"/>
    <property type="match status" value="1"/>
</dbReference>
<dbReference type="EC" id="1.1.1.25" evidence="6"/>
<accession>A0ABS1K0H9</accession>
<dbReference type="InterPro" id="IPR041121">
    <property type="entry name" value="SDH_C"/>
</dbReference>
<keyword evidence="2" id="KW-0028">Amino-acid biosynthesis</keyword>
<dbReference type="CDD" id="cd01065">
    <property type="entry name" value="NAD_bind_Shikimate_DH"/>
    <property type="match status" value="1"/>
</dbReference>
<dbReference type="PANTHER" id="PTHR21089">
    <property type="entry name" value="SHIKIMATE DEHYDROGENASE"/>
    <property type="match status" value="1"/>
</dbReference>
<dbReference type="InterPro" id="IPR046346">
    <property type="entry name" value="Aminoacid_DH-like_N_sf"/>
</dbReference>
<dbReference type="NCBIfam" id="NF001311">
    <property type="entry name" value="PRK00258.1-3"/>
    <property type="match status" value="1"/>
</dbReference>
<gene>
    <name evidence="6" type="ORF">JJE72_06610</name>
</gene>
<dbReference type="PANTHER" id="PTHR21089:SF1">
    <property type="entry name" value="BIFUNCTIONAL 3-DEHYDROQUINATE DEHYDRATASE_SHIKIMATE DEHYDROGENASE, CHLOROPLASTIC"/>
    <property type="match status" value="1"/>
</dbReference>
<organism evidence="6 7">
    <name type="scientific">Sinomonas cellulolyticus</name>
    <dbReference type="NCBI Taxonomy" id="2801916"/>
    <lineage>
        <taxon>Bacteria</taxon>
        <taxon>Bacillati</taxon>
        <taxon>Actinomycetota</taxon>
        <taxon>Actinomycetes</taxon>
        <taxon>Micrococcales</taxon>
        <taxon>Micrococcaceae</taxon>
        <taxon>Sinomonas</taxon>
    </lineage>
</organism>
<evidence type="ECO:0000313" key="6">
    <source>
        <dbReference type="EMBL" id="MBL0705179.1"/>
    </source>
</evidence>
<dbReference type="SUPFAM" id="SSF51735">
    <property type="entry name" value="NAD(P)-binding Rossmann-fold domains"/>
    <property type="match status" value="1"/>
</dbReference>
<evidence type="ECO:0000259" key="4">
    <source>
        <dbReference type="Pfam" id="PF08501"/>
    </source>
</evidence>
<dbReference type="Proteomes" id="UP000639051">
    <property type="component" value="Unassembled WGS sequence"/>
</dbReference>
<feature type="domain" description="Pyrroline-5-carboxylate reductase catalytic N-terminal" evidence="3">
    <location>
        <begin position="131"/>
        <end position="227"/>
    </location>
</feature>
<evidence type="ECO:0000259" key="5">
    <source>
        <dbReference type="Pfam" id="PF18317"/>
    </source>
</evidence>
<dbReference type="Pfam" id="PF18317">
    <property type="entry name" value="SDH_C"/>
    <property type="match status" value="1"/>
</dbReference>
<dbReference type="InterPro" id="IPR036291">
    <property type="entry name" value="NAD(P)-bd_dom_sf"/>
</dbReference>
<reference evidence="6 7" key="1">
    <citation type="submission" date="2021-01" db="EMBL/GenBank/DDBJ databases">
        <title>Genome public.</title>
        <authorList>
            <person name="Liu C."/>
            <person name="Sun Q."/>
        </authorList>
    </citation>
    <scope>NUCLEOTIDE SEQUENCE [LARGE SCALE GENOMIC DNA]</scope>
    <source>
        <strain evidence="6 7">JC656</strain>
    </source>
</reference>
<dbReference type="Gene3D" id="3.40.50.720">
    <property type="entry name" value="NAD(P)-binding Rossmann-like Domain"/>
    <property type="match status" value="1"/>
</dbReference>
<keyword evidence="7" id="KW-1185">Reference proteome</keyword>
<evidence type="ECO:0000259" key="3">
    <source>
        <dbReference type="Pfam" id="PF03807"/>
    </source>
</evidence>
<dbReference type="SUPFAM" id="SSF53223">
    <property type="entry name" value="Aminoacid dehydrogenase-like, N-terminal domain"/>
    <property type="match status" value="1"/>
</dbReference>
<feature type="domain" description="SDH C-terminal" evidence="5">
    <location>
        <begin position="251"/>
        <end position="270"/>
    </location>
</feature>
<evidence type="ECO:0000256" key="1">
    <source>
        <dbReference type="ARBA" id="ARBA00004871"/>
    </source>
</evidence>
<dbReference type="EMBL" id="JAERRC010000020">
    <property type="protein sequence ID" value="MBL0705179.1"/>
    <property type="molecule type" value="Genomic_DNA"/>
</dbReference>
<evidence type="ECO:0000313" key="7">
    <source>
        <dbReference type="Proteomes" id="UP000639051"/>
    </source>
</evidence>
<comment type="pathway">
    <text evidence="1">Metabolic intermediate biosynthesis; chorismate biosynthesis; chorismate from D-erythrose 4-phosphate and phosphoenolpyruvate: step 4/7.</text>
</comment>
<dbReference type="Gene3D" id="3.40.50.10860">
    <property type="entry name" value="Leucine Dehydrogenase, chain A, domain 1"/>
    <property type="match status" value="1"/>
</dbReference>
<protein>
    <submittedName>
        <fullName evidence="6">Shikimate dehydrogenase</fullName>
        <ecNumber evidence="6">1.1.1.25</ecNumber>
    </submittedName>
</protein>
<sequence length="292" mass="30662">MPVTRPRAAVLGHPISHSKSPALHRAAYALLGVDMDYGAFDLTEEQLPEFADRVRTEPGWRGFSVTMPLKAAFVPLMDRVEGLAAQLGALNTVVVSEGPDGVALSGHNTDVAGITEAFRQAGLDRVVDPVVIGAGNTALAAVAALQRLGAARIEFLVRNASRAGEAAALAERFGLAVTVTPLAGAARRLASADAVVSTLPPHAADGVAEELARCAPAHDGARQVLLDVAYDPWPSRLASAWEARGGTVLHGLEMLVYQAVEQIVLFTGREDARSRDVIDVMCDSVGIPRRAA</sequence>
<feature type="domain" description="Shikimate dehydrogenase substrate binding N-terminal" evidence="4">
    <location>
        <begin position="10"/>
        <end position="93"/>
    </location>
</feature>
<dbReference type="Pfam" id="PF08501">
    <property type="entry name" value="Shikimate_dh_N"/>
    <property type="match status" value="1"/>
</dbReference>
<dbReference type="InterPro" id="IPR022893">
    <property type="entry name" value="Shikimate_DH_fam"/>
</dbReference>
<proteinExistence type="predicted"/>
<keyword evidence="6" id="KW-0560">Oxidoreductase</keyword>
<keyword evidence="2" id="KW-0057">Aromatic amino acid biosynthesis</keyword>
<dbReference type="InterPro" id="IPR013708">
    <property type="entry name" value="Shikimate_DH-bd_N"/>
</dbReference>